<keyword evidence="2" id="KW-1133">Transmembrane helix</keyword>
<name>A0A2U2J2E6_9SPHN</name>
<dbReference type="EMBL" id="QFFF01000001">
    <property type="protein sequence ID" value="PWG02519.1"/>
    <property type="molecule type" value="Genomic_DNA"/>
</dbReference>
<evidence type="ECO:0000256" key="1">
    <source>
        <dbReference type="SAM" id="MobiDB-lite"/>
    </source>
</evidence>
<evidence type="ECO:0000313" key="4">
    <source>
        <dbReference type="EMBL" id="PWG02519.1"/>
    </source>
</evidence>
<feature type="domain" description="Zinc finger/thioredoxin putative" evidence="3">
    <location>
        <begin position="1"/>
        <end position="36"/>
    </location>
</feature>
<keyword evidence="2" id="KW-0812">Transmembrane</keyword>
<evidence type="ECO:0000256" key="2">
    <source>
        <dbReference type="SAM" id="Phobius"/>
    </source>
</evidence>
<dbReference type="OrthoDB" id="7159357at2"/>
<keyword evidence="5" id="KW-1185">Reference proteome</keyword>
<dbReference type="AlphaFoldDB" id="A0A2U2J2E6"/>
<feature type="transmembrane region" description="Helical" evidence="2">
    <location>
        <begin position="94"/>
        <end position="117"/>
    </location>
</feature>
<feature type="compositionally biased region" description="Pro residues" evidence="1">
    <location>
        <begin position="40"/>
        <end position="55"/>
    </location>
</feature>
<comment type="caution">
    <text evidence="4">The sequence shown here is derived from an EMBL/GenBank/DDBJ whole genome shotgun (WGS) entry which is preliminary data.</text>
</comment>
<feature type="compositionally biased region" description="Pro residues" evidence="1">
    <location>
        <begin position="62"/>
        <end position="72"/>
    </location>
</feature>
<gene>
    <name evidence="4" type="ORF">DF286_06310</name>
</gene>
<dbReference type="RefSeq" id="WP_109270658.1">
    <property type="nucleotide sequence ID" value="NZ_QFFF01000001.1"/>
</dbReference>
<dbReference type="InterPro" id="IPR011723">
    <property type="entry name" value="Znf/thioredoxin_put"/>
</dbReference>
<dbReference type="Pfam" id="PF13717">
    <property type="entry name" value="Zn_ribbon_4"/>
    <property type="match status" value="1"/>
</dbReference>
<evidence type="ECO:0000313" key="5">
    <source>
        <dbReference type="Proteomes" id="UP000245916"/>
    </source>
</evidence>
<dbReference type="Proteomes" id="UP000245916">
    <property type="component" value="Unassembled WGS sequence"/>
</dbReference>
<evidence type="ECO:0000259" key="3">
    <source>
        <dbReference type="Pfam" id="PF13717"/>
    </source>
</evidence>
<keyword evidence="2" id="KW-0472">Membrane</keyword>
<reference evidence="4 5" key="1">
    <citation type="submission" date="2018-05" db="EMBL/GenBank/DDBJ databases">
        <title>Genome of Sphingosinicella humi QZX222.</title>
        <authorList>
            <person name="Qiao Z."/>
            <person name="Wang G."/>
        </authorList>
    </citation>
    <scope>NUCLEOTIDE SEQUENCE [LARGE SCALE GENOMIC DNA]</scope>
    <source>
        <strain evidence="4 5">QZX222</strain>
    </source>
</reference>
<protein>
    <recommendedName>
        <fullName evidence="3">Zinc finger/thioredoxin putative domain-containing protein</fullName>
    </recommendedName>
</protein>
<feature type="region of interest" description="Disordered" evidence="1">
    <location>
        <begin position="38"/>
        <end position="86"/>
    </location>
</feature>
<accession>A0A2U2J2E6</accession>
<dbReference type="NCBIfam" id="TIGR02098">
    <property type="entry name" value="MJ0042_CXXC"/>
    <property type="match status" value="1"/>
</dbReference>
<proteinExistence type="predicted"/>
<sequence length="226" mass="23796">MILTCPACDTRYVVPDSAVGPTGRQVRCAACKHSWFQEPASPPPEPLTAAAPPPVARAAAPAPSPAVTPPPDFIGEPIEQPVEAPPRRNPARMWTVVAIIAAILMLSAVAAISYFGLPGIGGSQASARAGGTPLRLEVTGKPERRLLDSGNELLAVSGRIVNPTDAVQPVPRIQAELRDDQGRVVYSWAISAPVPELQPRQSATFNSAEVDVPRGAKALNLSFQPR</sequence>
<organism evidence="4 5">
    <name type="scientific">Allosphingosinicella humi</name>
    <dbReference type="NCBI Taxonomy" id="2068657"/>
    <lineage>
        <taxon>Bacteria</taxon>
        <taxon>Pseudomonadati</taxon>
        <taxon>Pseudomonadota</taxon>
        <taxon>Alphaproteobacteria</taxon>
        <taxon>Sphingomonadales</taxon>
        <taxon>Sphingomonadaceae</taxon>
        <taxon>Allosphingosinicella</taxon>
    </lineage>
</organism>